<name>A0A813FSL9_POLGL</name>
<dbReference type="OrthoDB" id="428367at2759"/>
<accession>A0A813FSL9</accession>
<dbReference type="AlphaFoldDB" id="A0A813FSL9"/>
<proteinExistence type="predicted"/>
<dbReference type="Proteomes" id="UP000654075">
    <property type="component" value="Unassembled WGS sequence"/>
</dbReference>
<sequence>ASVTISGKVVTIDTASTTLPLLPCQKYQLVYSMKCFTDTSPNQNWVAALAASAFYDFWTSCITAYSPLQMSYYNKISSDVQLTFAETVLPGTGNLVLTMLGEAAQAYDVTDTTRVTFDASAKTVTILGMYPSAYLCKGLTMQNCKGKPVDVSIGAGVILRASTASPSPSPLPQALTAQLDGSDYRFTLKPADLTPPTISVVSMYGVSESVIRVTVRLDESGTTYCRAYDASAFVPVSQSGTNVPTLHDCTACLNEIKTDANTADDPLLNFMGTSTYDPAKKFAEHEVDITGLDDKTFYWVYCFSLDVEIPTPNVVSSSQMLATQRKVRTLDTTPPSFGTFTCAPTAATEDSITVTLTLNEAGRAYCKVVNRGFVQPSPNAVIAEGFYADSADTSSFTIALSFADLLVMDL</sequence>
<dbReference type="EMBL" id="CAJNNV010025703">
    <property type="protein sequence ID" value="CAE8615760.1"/>
    <property type="molecule type" value="Genomic_DNA"/>
</dbReference>
<comment type="caution">
    <text evidence="1">The sequence shown here is derived from an EMBL/GenBank/DDBJ whole genome shotgun (WGS) entry which is preliminary data.</text>
</comment>
<protein>
    <submittedName>
        <fullName evidence="1">Uncharacterized protein</fullName>
    </submittedName>
</protein>
<evidence type="ECO:0000313" key="1">
    <source>
        <dbReference type="EMBL" id="CAE8615760.1"/>
    </source>
</evidence>
<evidence type="ECO:0000313" key="2">
    <source>
        <dbReference type="Proteomes" id="UP000654075"/>
    </source>
</evidence>
<gene>
    <name evidence="1" type="ORF">PGLA1383_LOCUS33468</name>
</gene>
<reference evidence="1" key="1">
    <citation type="submission" date="2021-02" db="EMBL/GenBank/DDBJ databases">
        <authorList>
            <person name="Dougan E. K."/>
            <person name="Rhodes N."/>
            <person name="Thang M."/>
            <person name="Chan C."/>
        </authorList>
    </citation>
    <scope>NUCLEOTIDE SEQUENCE</scope>
</reference>
<keyword evidence="2" id="KW-1185">Reference proteome</keyword>
<feature type="non-terminal residue" evidence="1">
    <location>
        <position position="410"/>
    </location>
</feature>
<organism evidence="1 2">
    <name type="scientific">Polarella glacialis</name>
    <name type="common">Dinoflagellate</name>
    <dbReference type="NCBI Taxonomy" id="89957"/>
    <lineage>
        <taxon>Eukaryota</taxon>
        <taxon>Sar</taxon>
        <taxon>Alveolata</taxon>
        <taxon>Dinophyceae</taxon>
        <taxon>Suessiales</taxon>
        <taxon>Suessiaceae</taxon>
        <taxon>Polarella</taxon>
    </lineage>
</organism>